<evidence type="ECO:0000313" key="2">
    <source>
        <dbReference type="Proteomes" id="UP000004947"/>
    </source>
</evidence>
<dbReference type="Pfam" id="PF14885">
    <property type="entry name" value="GHL15"/>
    <property type="match status" value="1"/>
</dbReference>
<comment type="caution">
    <text evidence="1">The sequence shown here is derived from an EMBL/GenBank/DDBJ whole genome shotgun (WGS) entry which is preliminary data.</text>
</comment>
<dbReference type="RefSeq" id="WP_007280708.1">
    <property type="nucleotide sequence ID" value="NZ_ABCK01000029.1"/>
</dbReference>
<proteinExistence type="predicted"/>
<dbReference type="eggNOG" id="ENOG502Z8RI">
    <property type="taxonomic scope" value="Bacteria"/>
</dbReference>
<name>A6DS93_9BACT</name>
<dbReference type="Gene3D" id="3.20.20.80">
    <property type="entry name" value="Glycosidases"/>
    <property type="match status" value="1"/>
</dbReference>
<reference evidence="1 2" key="1">
    <citation type="journal article" date="2010" name="J. Bacteriol.">
        <title>Genome sequence of Lentisphaera araneosa HTCC2155T, the type species of the order Lentisphaerales in the phylum Lentisphaerae.</title>
        <authorList>
            <person name="Thrash J.C."/>
            <person name="Cho J.C."/>
            <person name="Vergin K.L."/>
            <person name="Morris R.M."/>
            <person name="Giovannoni S.J."/>
        </authorList>
    </citation>
    <scope>NUCLEOTIDE SEQUENCE [LARGE SCALE GENOMIC DNA]</scope>
    <source>
        <strain evidence="1 2">HTCC2155</strain>
    </source>
</reference>
<dbReference type="STRING" id="313628.LNTAR_25255"/>
<dbReference type="AlphaFoldDB" id="A6DS93"/>
<gene>
    <name evidence="1" type="ORF">LNTAR_25255</name>
</gene>
<dbReference type="Proteomes" id="UP000004947">
    <property type="component" value="Unassembled WGS sequence"/>
</dbReference>
<evidence type="ECO:0000313" key="1">
    <source>
        <dbReference type="EMBL" id="EDM25438.1"/>
    </source>
</evidence>
<dbReference type="OrthoDB" id="9779834at2"/>
<sequence>MSIIFIIMSLHMFALSVESQGNESKASLSQKDVKADDGSGKMPAFSWDKVPLYLHIRKNEAFTSGELKLIAKYPLVTFEKTTGMKTFGGSEKGTLSAAQSVKALNPNIKILYYWNVFIYWANFYEEQDNIKSIKNAFLKNSKDGSKKIVRGRLPAYDLTKKTVRDWWVNHCKEMTEHSAIDGLFFDANIKVLYDRYAKGALGKKKKEKLVEAYKIMMNDARGAVDENKLVVANIIRALLPASGLEYMNYFDGSYIEGFFPNAPSPTYEEYVIKGMDAVIKAAQSGKIIAFSPGFKRALTSKNAKGNITLDDVDRRAKSKKEELYKMRMSLAIFLICAEKYSYFNCHAYSAEEKPLDDRWYPEYDKPLGAPKGPAVKNGYVYTREFKYASVWVDIKNQKSRITWHGEQTK</sequence>
<keyword evidence="2" id="KW-1185">Reference proteome</keyword>
<protein>
    <submittedName>
        <fullName evidence="1">Uncharacterized protein</fullName>
    </submittedName>
</protein>
<dbReference type="InterPro" id="IPR017853">
    <property type="entry name" value="GH"/>
</dbReference>
<dbReference type="SUPFAM" id="SSF51445">
    <property type="entry name" value="(Trans)glycosidases"/>
    <property type="match status" value="1"/>
</dbReference>
<dbReference type="InterPro" id="IPR029455">
    <property type="entry name" value="GHL15"/>
</dbReference>
<accession>A6DS93</accession>
<organism evidence="1 2">
    <name type="scientific">Lentisphaera araneosa HTCC2155</name>
    <dbReference type="NCBI Taxonomy" id="313628"/>
    <lineage>
        <taxon>Bacteria</taxon>
        <taxon>Pseudomonadati</taxon>
        <taxon>Lentisphaerota</taxon>
        <taxon>Lentisphaeria</taxon>
        <taxon>Lentisphaerales</taxon>
        <taxon>Lentisphaeraceae</taxon>
        <taxon>Lentisphaera</taxon>
    </lineage>
</organism>
<dbReference type="EMBL" id="ABCK01000029">
    <property type="protein sequence ID" value="EDM25438.1"/>
    <property type="molecule type" value="Genomic_DNA"/>
</dbReference>